<dbReference type="Proteomes" id="UP000257109">
    <property type="component" value="Unassembled WGS sequence"/>
</dbReference>
<proteinExistence type="predicted"/>
<protein>
    <submittedName>
        <fullName evidence="2">PsbP domain-containing protein 3, chloroplastic</fullName>
    </submittedName>
</protein>
<accession>A0A371EG82</accession>
<dbReference type="EMBL" id="QJKJ01014081">
    <property type="protein sequence ID" value="RDX65062.1"/>
    <property type="molecule type" value="Genomic_DNA"/>
</dbReference>
<dbReference type="AlphaFoldDB" id="A0A371EG82"/>
<dbReference type="SUPFAM" id="SSF55724">
    <property type="entry name" value="Mog1p/PsbP-like"/>
    <property type="match status" value="1"/>
</dbReference>
<keyword evidence="3" id="KW-1185">Reference proteome</keyword>
<dbReference type="STRING" id="157652.A0A371EG82"/>
<organism evidence="2 3">
    <name type="scientific">Mucuna pruriens</name>
    <name type="common">Velvet bean</name>
    <name type="synonym">Dolichos pruriens</name>
    <dbReference type="NCBI Taxonomy" id="157652"/>
    <lineage>
        <taxon>Eukaryota</taxon>
        <taxon>Viridiplantae</taxon>
        <taxon>Streptophyta</taxon>
        <taxon>Embryophyta</taxon>
        <taxon>Tracheophyta</taxon>
        <taxon>Spermatophyta</taxon>
        <taxon>Magnoliopsida</taxon>
        <taxon>eudicotyledons</taxon>
        <taxon>Gunneridae</taxon>
        <taxon>Pentapetalae</taxon>
        <taxon>rosids</taxon>
        <taxon>fabids</taxon>
        <taxon>Fabales</taxon>
        <taxon>Fabaceae</taxon>
        <taxon>Papilionoideae</taxon>
        <taxon>50 kb inversion clade</taxon>
        <taxon>NPAAA clade</taxon>
        <taxon>indigoferoid/millettioid clade</taxon>
        <taxon>Phaseoleae</taxon>
        <taxon>Mucuna</taxon>
    </lineage>
</organism>
<dbReference type="PANTHER" id="PTHR31407">
    <property type="match status" value="1"/>
</dbReference>
<dbReference type="GO" id="GO:0005509">
    <property type="term" value="F:calcium ion binding"/>
    <property type="evidence" value="ECO:0007669"/>
    <property type="project" value="InterPro"/>
</dbReference>
<dbReference type="InterPro" id="IPR002683">
    <property type="entry name" value="PsbP_C"/>
</dbReference>
<evidence type="ECO:0000313" key="2">
    <source>
        <dbReference type="EMBL" id="RDX65062.1"/>
    </source>
</evidence>
<reference evidence="2" key="1">
    <citation type="submission" date="2018-05" db="EMBL/GenBank/DDBJ databases">
        <title>Draft genome of Mucuna pruriens seed.</title>
        <authorList>
            <person name="Nnadi N.E."/>
            <person name="Vos R."/>
            <person name="Hasami M.H."/>
            <person name="Devisetty U.K."/>
            <person name="Aguiy J.C."/>
        </authorList>
    </citation>
    <scope>NUCLEOTIDE SEQUENCE [LARGE SCALE GENOMIC DNA]</scope>
    <source>
        <strain evidence="2">JCA_2017</strain>
    </source>
</reference>
<dbReference type="PANTHER" id="PTHR31407:SF17">
    <property type="entry name" value="PSBP DOMAIN-CONTAINING PROTEIN 3, CHLOROPLASTIC"/>
    <property type="match status" value="1"/>
</dbReference>
<comment type="caution">
    <text evidence="2">The sequence shown here is derived from an EMBL/GenBank/DDBJ whole genome shotgun (WGS) entry which is preliminary data.</text>
</comment>
<dbReference type="Gene3D" id="3.40.1000.10">
    <property type="entry name" value="Mog1/PsbP, alpha/beta/alpha sandwich"/>
    <property type="match status" value="1"/>
</dbReference>
<dbReference type="GO" id="GO:0015979">
    <property type="term" value="P:photosynthesis"/>
    <property type="evidence" value="ECO:0007669"/>
    <property type="project" value="InterPro"/>
</dbReference>
<dbReference type="GO" id="GO:0009654">
    <property type="term" value="C:photosystem II oxygen evolving complex"/>
    <property type="evidence" value="ECO:0007669"/>
    <property type="project" value="InterPro"/>
</dbReference>
<feature type="domain" description="PsbP C-terminal" evidence="1">
    <location>
        <begin position="77"/>
        <end position="229"/>
    </location>
</feature>
<dbReference type="Pfam" id="PF01789">
    <property type="entry name" value="PsbP"/>
    <property type="match status" value="1"/>
</dbReference>
<evidence type="ECO:0000259" key="1">
    <source>
        <dbReference type="Pfam" id="PF01789"/>
    </source>
</evidence>
<evidence type="ECO:0000313" key="3">
    <source>
        <dbReference type="Proteomes" id="UP000257109"/>
    </source>
</evidence>
<dbReference type="OrthoDB" id="2013293at2759"/>
<name>A0A371EG82_MUCPR</name>
<dbReference type="InterPro" id="IPR016123">
    <property type="entry name" value="Mog1/PsbP_a/b/a-sand"/>
</dbReference>
<sequence length="295" mass="32871">MASISRLCCVHMGNLTASKDDKGPSPPITLNHHKTIPSSITQEGRAPYRRQLILHAPLALAAFAIPNAFALNDVSEDVRTYTDDENKFKIDIPQEWQVGTGESNGFKSITAFYPTEASNSNVSVVITGLGPDFTRMESFGKVDEFAQTLVSGLDRSWQRPPGVAAKLIDCKSSNGIYYMEYSLQNPGESRRHLYSAIGMASNGWYNRLYTVTGQFVEEETDKYASQVQKRRSLKWLLSYVLKFSFHLVSAASIKRSAATSNRVVGFHTELSMQLEQQLEQPLTLPKQTGKQPARI</sequence>
<dbReference type="GO" id="GO:0019898">
    <property type="term" value="C:extrinsic component of membrane"/>
    <property type="evidence" value="ECO:0007669"/>
    <property type="project" value="InterPro"/>
</dbReference>
<gene>
    <name evidence="2" type="primary">PPD3</name>
    <name evidence="2" type="ORF">CR513_56310</name>
</gene>